<evidence type="ECO:0000256" key="2">
    <source>
        <dbReference type="ARBA" id="ARBA00023125"/>
    </source>
</evidence>
<dbReference type="GO" id="GO:0003677">
    <property type="term" value="F:DNA binding"/>
    <property type="evidence" value="ECO:0007669"/>
    <property type="project" value="UniProtKB-KW"/>
</dbReference>
<accession>A0A3S4V5T4</accession>
<dbReference type="CDD" id="cd17535">
    <property type="entry name" value="REC_NarL-like"/>
    <property type="match status" value="1"/>
</dbReference>
<dbReference type="PROSITE" id="PS50110">
    <property type="entry name" value="RESPONSE_REGULATORY"/>
    <property type="match status" value="1"/>
</dbReference>
<dbReference type="Pfam" id="PF00196">
    <property type="entry name" value="GerE"/>
    <property type="match status" value="1"/>
</dbReference>
<dbReference type="OrthoDB" id="236568at2"/>
<feature type="modified residue" description="4-aspartylphosphate" evidence="3">
    <location>
        <position position="57"/>
    </location>
</feature>
<dbReference type="InterPro" id="IPR011006">
    <property type="entry name" value="CheY-like_superfamily"/>
</dbReference>
<organism evidence="6 7">
    <name type="scientific">Acidipropionibacterium jensenii</name>
    <dbReference type="NCBI Taxonomy" id="1749"/>
    <lineage>
        <taxon>Bacteria</taxon>
        <taxon>Bacillati</taxon>
        <taxon>Actinomycetota</taxon>
        <taxon>Actinomycetes</taxon>
        <taxon>Propionibacteriales</taxon>
        <taxon>Propionibacteriaceae</taxon>
        <taxon>Acidipropionibacterium</taxon>
    </lineage>
</organism>
<evidence type="ECO:0000259" key="5">
    <source>
        <dbReference type="PROSITE" id="PS50110"/>
    </source>
</evidence>
<dbReference type="CDD" id="cd06170">
    <property type="entry name" value="LuxR_C_like"/>
    <property type="match status" value="1"/>
</dbReference>
<dbReference type="STRING" id="1122997.GCA_000425285_01067"/>
<evidence type="ECO:0000256" key="1">
    <source>
        <dbReference type="ARBA" id="ARBA00022553"/>
    </source>
</evidence>
<dbReference type="Pfam" id="PF00072">
    <property type="entry name" value="Response_reg"/>
    <property type="match status" value="1"/>
</dbReference>
<dbReference type="InterPro" id="IPR000792">
    <property type="entry name" value="Tscrpt_reg_LuxR_C"/>
</dbReference>
<dbReference type="SUPFAM" id="SSF46894">
    <property type="entry name" value="C-terminal effector domain of the bipartite response regulators"/>
    <property type="match status" value="1"/>
</dbReference>
<feature type="domain" description="Response regulatory" evidence="5">
    <location>
        <begin position="6"/>
        <end position="122"/>
    </location>
</feature>
<dbReference type="InterPro" id="IPR051015">
    <property type="entry name" value="EvgA-like"/>
</dbReference>
<keyword evidence="7" id="KW-1185">Reference proteome</keyword>
<dbReference type="InterPro" id="IPR036388">
    <property type="entry name" value="WH-like_DNA-bd_sf"/>
</dbReference>
<dbReference type="GO" id="GO:0000160">
    <property type="term" value="P:phosphorelay signal transduction system"/>
    <property type="evidence" value="ECO:0007669"/>
    <property type="project" value="InterPro"/>
</dbReference>
<evidence type="ECO:0000259" key="4">
    <source>
        <dbReference type="PROSITE" id="PS50043"/>
    </source>
</evidence>
<keyword evidence="2" id="KW-0238">DNA-binding</keyword>
<dbReference type="Proteomes" id="UP000277858">
    <property type="component" value="Chromosome"/>
</dbReference>
<evidence type="ECO:0000313" key="7">
    <source>
        <dbReference type="Proteomes" id="UP000277858"/>
    </source>
</evidence>
<gene>
    <name evidence="6" type="primary">uvrY</name>
    <name evidence="6" type="ORF">NCTC13652_00794</name>
</gene>
<name>A0A3S4V5T4_9ACTN</name>
<dbReference type="PRINTS" id="PR00038">
    <property type="entry name" value="HTHLUXR"/>
</dbReference>
<dbReference type="PANTHER" id="PTHR45566">
    <property type="entry name" value="HTH-TYPE TRANSCRIPTIONAL REGULATOR YHJB-RELATED"/>
    <property type="match status" value="1"/>
</dbReference>
<reference evidence="6 7" key="1">
    <citation type="submission" date="2018-12" db="EMBL/GenBank/DDBJ databases">
        <authorList>
            <consortium name="Pathogen Informatics"/>
        </authorList>
    </citation>
    <scope>NUCLEOTIDE SEQUENCE [LARGE SCALE GENOMIC DNA]</scope>
    <source>
        <strain evidence="6 7">NCTC13652</strain>
    </source>
</reference>
<dbReference type="Gene3D" id="3.40.50.2300">
    <property type="match status" value="1"/>
</dbReference>
<proteinExistence type="predicted"/>
<keyword evidence="1 3" id="KW-0597">Phosphoprotein</keyword>
<dbReference type="InterPro" id="IPR016032">
    <property type="entry name" value="Sig_transdc_resp-reg_C-effctor"/>
</dbReference>
<protein>
    <submittedName>
        <fullName evidence="6">Response regulator uvrY</fullName>
    </submittedName>
</protein>
<evidence type="ECO:0000256" key="3">
    <source>
        <dbReference type="PROSITE-ProRule" id="PRU00169"/>
    </source>
</evidence>
<dbReference type="InterPro" id="IPR001789">
    <property type="entry name" value="Sig_transdc_resp-reg_receiver"/>
</dbReference>
<dbReference type="InterPro" id="IPR058245">
    <property type="entry name" value="NreC/VraR/RcsB-like_REC"/>
</dbReference>
<dbReference type="SMART" id="SM00421">
    <property type="entry name" value="HTH_LUXR"/>
    <property type="match status" value="1"/>
</dbReference>
<dbReference type="SMART" id="SM00448">
    <property type="entry name" value="REC"/>
    <property type="match status" value="1"/>
</dbReference>
<dbReference type="EMBL" id="LR134473">
    <property type="protein sequence ID" value="VEI02615.1"/>
    <property type="molecule type" value="Genomic_DNA"/>
</dbReference>
<dbReference type="SUPFAM" id="SSF52172">
    <property type="entry name" value="CheY-like"/>
    <property type="match status" value="1"/>
</dbReference>
<dbReference type="Gene3D" id="1.10.10.10">
    <property type="entry name" value="Winged helix-like DNA-binding domain superfamily/Winged helix DNA-binding domain"/>
    <property type="match status" value="1"/>
</dbReference>
<evidence type="ECO:0000313" key="6">
    <source>
        <dbReference type="EMBL" id="VEI02615.1"/>
    </source>
</evidence>
<dbReference type="GO" id="GO:0006355">
    <property type="term" value="P:regulation of DNA-templated transcription"/>
    <property type="evidence" value="ECO:0007669"/>
    <property type="project" value="InterPro"/>
</dbReference>
<dbReference type="PROSITE" id="PS50043">
    <property type="entry name" value="HTH_LUXR_2"/>
    <property type="match status" value="1"/>
</dbReference>
<feature type="domain" description="HTH luxR-type" evidence="4">
    <location>
        <begin position="138"/>
        <end position="203"/>
    </location>
</feature>
<dbReference type="PANTHER" id="PTHR45566:SF2">
    <property type="entry name" value="NARL SUBFAMILY"/>
    <property type="match status" value="1"/>
</dbReference>
<dbReference type="AlphaFoldDB" id="A0A3S4V5T4"/>
<sequence length="221" mass="23920">MTRPITVVIVDDDFIVRDSLMSLLNATSGIHPVAAFGNGDHAIRYASEHSADVYLVDLAIGETNGYDTTAQLHSISPSSSIVILTNSSSASAEIAVSALGASAYLRKTANPSAIVSTIQNLGRRITNSSEPPPGTEDRLFPVAELTEREHQVLTLLGHGLSNREIEENLFLSSSAIKKHMSALFKKFETQSRLEVVVKAAELGMIRLATLRDWSSDDKRES</sequence>
<dbReference type="RefSeq" id="WP_084149290.1">
    <property type="nucleotide sequence ID" value="NZ_JAKDOF010000004.1"/>
</dbReference>